<dbReference type="EMBL" id="JANPWB010000014">
    <property type="protein sequence ID" value="KAJ1100996.1"/>
    <property type="molecule type" value="Genomic_DNA"/>
</dbReference>
<sequence>MRAGRVVRSIVRACLARHPGGVDAAARPHTQTTKEKQQEGEAWRMVRWEQRTDGTVRAAAAVRDCGVIEPPDQACPTGHSGEEVAAT</sequence>
<evidence type="ECO:0000256" key="1">
    <source>
        <dbReference type="SAM" id="MobiDB-lite"/>
    </source>
</evidence>
<gene>
    <name evidence="2" type="ORF">NDU88_006071</name>
</gene>
<name>A0AAV7MB60_PLEWA</name>
<feature type="compositionally biased region" description="Basic and acidic residues" evidence="1">
    <location>
        <begin position="32"/>
        <end position="41"/>
    </location>
</feature>
<feature type="region of interest" description="Disordered" evidence="1">
    <location>
        <begin position="21"/>
        <end position="41"/>
    </location>
</feature>
<evidence type="ECO:0000313" key="3">
    <source>
        <dbReference type="Proteomes" id="UP001066276"/>
    </source>
</evidence>
<dbReference type="Proteomes" id="UP001066276">
    <property type="component" value="Chromosome 10"/>
</dbReference>
<accession>A0AAV7MB60</accession>
<comment type="caution">
    <text evidence="2">The sequence shown here is derived from an EMBL/GenBank/DDBJ whole genome shotgun (WGS) entry which is preliminary data.</text>
</comment>
<proteinExistence type="predicted"/>
<organism evidence="2 3">
    <name type="scientific">Pleurodeles waltl</name>
    <name type="common">Iberian ribbed newt</name>
    <dbReference type="NCBI Taxonomy" id="8319"/>
    <lineage>
        <taxon>Eukaryota</taxon>
        <taxon>Metazoa</taxon>
        <taxon>Chordata</taxon>
        <taxon>Craniata</taxon>
        <taxon>Vertebrata</taxon>
        <taxon>Euteleostomi</taxon>
        <taxon>Amphibia</taxon>
        <taxon>Batrachia</taxon>
        <taxon>Caudata</taxon>
        <taxon>Salamandroidea</taxon>
        <taxon>Salamandridae</taxon>
        <taxon>Pleurodelinae</taxon>
        <taxon>Pleurodeles</taxon>
    </lineage>
</organism>
<dbReference type="AlphaFoldDB" id="A0AAV7MB60"/>
<feature type="region of interest" description="Disordered" evidence="1">
    <location>
        <begin position="68"/>
        <end position="87"/>
    </location>
</feature>
<keyword evidence="3" id="KW-1185">Reference proteome</keyword>
<protein>
    <submittedName>
        <fullName evidence="2">Uncharacterized protein</fullName>
    </submittedName>
</protein>
<reference evidence="2" key="1">
    <citation type="journal article" date="2022" name="bioRxiv">
        <title>Sequencing and chromosome-scale assembly of the giantPleurodeles waltlgenome.</title>
        <authorList>
            <person name="Brown T."/>
            <person name="Elewa A."/>
            <person name="Iarovenko S."/>
            <person name="Subramanian E."/>
            <person name="Araus A.J."/>
            <person name="Petzold A."/>
            <person name="Susuki M."/>
            <person name="Suzuki K.-i.T."/>
            <person name="Hayashi T."/>
            <person name="Toyoda A."/>
            <person name="Oliveira C."/>
            <person name="Osipova E."/>
            <person name="Leigh N.D."/>
            <person name="Simon A."/>
            <person name="Yun M.H."/>
        </authorList>
    </citation>
    <scope>NUCLEOTIDE SEQUENCE</scope>
    <source>
        <strain evidence="2">20211129_DDA</strain>
        <tissue evidence="2">Liver</tissue>
    </source>
</reference>
<evidence type="ECO:0000313" key="2">
    <source>
        <dbReference type="EMBL" id="KAJ1100996.1"/>
    </source>
</evidence>